<proteinExistence type="predicted"/>
<name>A0A0E1VVB8_BURPE</name>
<dbReference type="Proteomes" id="UP000001812">
    <property type="component" value="Chromosome II"/>
</dbReference>
<accession>A0A0E1VVB8</accession>
<organism evidence="2 3">
    <name type="scientific">Burkholderia pseudomallei 1710a</name>
    <dbReference type="NCBI Taxonomy" id="320371"/>
    <lineage>
        <taxon>Bacteria</taxon>
        <taxon>Pseudomonadati</taxon>
        <taxon>Pseudomonadota</taxon>
        <taxon>Betaproteobacteria</taxon>
        <taxon>Burkholderiales</taxon>
        <taxon>Burkholderiaceae</taxon>
        <taxon>Burkholderia</taxon>
        <taxon>pseudomallei group</taxon>
    </lineage>
</organism>
<reference evidence="2 3" key="2">
    <citation type="submission" date="2009-05" db="EMBL/GenBank/DDBJ databases">
        <authorList>
            <person name="Harkins D.M."/>
            <person name="DeShazer D."/>
            <person name="Woods D.E."/>
            <person name="Brinkac L.M."/>
            <person name="Brown K.A."/>
            <person name="Hung G.C."/>
            <person name="Tuanyok A."/>
            <person name="Zhang B."/>
            <person name="Nierman W.C."/>
        </authorList>
    </citation>
    <scope>NUCLEOTIDE SEQUENCE [LARGE SCALE GENOMIC DNA]</scope>
    <source>
        <strain evidence="2 3">1710a</strain>
    </source>
</reference>
<feature type="region of interest" description="Disordered" evidence="1">
    <location>
        <begin position="1"/>
        <end position="29"/>
    </location>
</feature>
<dbReference type="HOGENOM" id="CLU_3248397_0_0_4"/>
<evidence type="ECO:0000313" key="3">
    <source>
        <dbReference type="Proteomes" id="UP000001812"/>
    </source>
</evidence>
<dbReference type="AlphaFoldDB" id="A0A0E1VVB8"/>
<feature type="compositionally biased region" description="Basic residues" evidence="1">
    <location>
        <begin position="1"/>
        <end position="16"/>
    </location>
</feature>
<dbReference type="EMBL" id="CM000833">
    <property type="protein sequence ID" value="EET04865.1"/>
    <property type="molecule type" value="Genomic_DNA"/>
</dbReference>
<sequence>MISRRRAPPRMHAHRAQRLEPGQRRARRNNAVKSLFRSGMMS</sequence>
<evidence type="ECO:0000256" key="1">
    <source>
        <dbReference type="SAM" id="MobiDB-lite"/>
    </source>
</evidence>
<gene>
    <name evidence="2" type="ORF">BURPS1710A_A2769</name>
</gene>
<protein>
    <submittedName>
        <fullName evidence="2">Uncharacterized protein</fullName>
    </submittedName>
</protein>
<reference evidence="3" key="1">
    <citation type="submission" date="2007-08" db="EMBL/GenBank/DDBJ databases">
        <title>Annotation of Burkholderia pseudomallei 1710a.</title>
        <authorList>
            <person name="Harkins D.M."/>
            <person name="DeShazer D."/>
            <person name="Woods D.E."/>
            <person name="Brinkac L.M."/>
            <person name="Brown K.A."/>
            <person name="Hung G.C."/>
            <person name="Tuanyok A."/>
            <person name="Zhang B."/>
            <person name="Nierman W.C."/>
        </authorList>
    </citation>
    <scope>NUCLEOTIDE SEQUENCE [LARGE SCALE GENOMIC DNA]</scope>
    <source>
        <strain evidence="3">1710a</strain>
    </source>
</reference>
<evidence type="ECO:0000313" key="2">
    <source>
        <dbReference type="EMBL" id="EET04865.1"/>
    </source>
</evidence>